<dbReference type="EMBL" id="CP051217">
    <property type="protein sequence ID" value="QJB69974.1"/>
    <property type="molecule type" value="Genomic_DNA"/>
</dbReference>
<dbReference type="AlphaFoldDB" id="A0A6H2DNP3"/>
<gene>
    <name evidence="2" type="ORF">HF685_12315</name>
</gene>
<reference evidence="2 3" key="1">
    <citation type="submission" date="2020-04" db="EMBL/GenBank/DDBJ databases">
        <title>Genome sequence for Sphingorhabdus sp. strain M1.</title>
        <authorList>
            <person name="Park S.-J."/>
        </authorList>
    </citation>
    <scope>NUCLEOTIDE SEQUENCE [LARGE SCALE GENOMIC DNA]</scope>
    <source>
        <strain evidence="2 3">JK6</strain>
    </source>
</reference>
<organism evidence="2 3">
    <name type="scientific">Parasphingorhabdus halotolerans</name>
    <dbReference type="NCBI Taxonomy" id="2725558"/>
    <lineage>
        <taxon>Bacteria</taxon>
        <taxon>Pseudomonadati</taxon>
        <taxon>Pseudomonadota</taxon>
        <taxon>Alphaproteobacteria</taxon>
        <taxon>Sphingomonadales</taxon>
        <taxon>Sphingomonadaceae</taxon>
        <taxon>Parasphingorhabdus</taxon>
    </lineage>
</organism>
<protein>
    <submittedName>
        <fullName evidence="2">Uncharacterized protein</fullName>
    </submittedName>
</protein>
<feature type="signal peptide" evidence="1">
    <location>
        <begin position="1"/>
        <end position="23"/>
    </location>
</feature>
<dbReference type="KEGG" id="phao:HF685_12315"/>
<keyword evidence="3" id="KW-1185">Reference proteome</keyword>
<proteinExistence type="predicted"/>
<name>A0A6H2DNP3_9SPHN</name>
<accession>A0A6H2DNP3</accession>
<evidence type="ECO:0000256" key="1">
    <source>
        <dbReference type="SAM" id="SignalP"/>
    </source>
</evidence>
<dbReference type="Proteomes" id="UP000501600">
    <property type="component" value="Chromosome"/>
</dbReference>
<sequence length="374" mass="41691">MHNIATYLTAIFSALVLSPAGLAQETAPGETDAAAKSPVGSYRLTGVMETASNLLLEKDGTYKWELIVGGLDLYSEGNWTQTGGQVILGPHQFKRDMPVFVLGQSYRWDNEESDAAFDAENIRRINRAKWNCAFLTDGGYFSSSDDTPFPKNLRPEEQFDAGVKIERDRYRAYEKAMTAYFARDRSGTDDDLEIAARTAKLEWEEAVAFLAESGRAAGKTMQYQPPPMPAECLYLSADKTGYSANENGSYANWSEGVGIWVNRREYPDARLNISAEFTFADGSKERANSYELGFALASAAMQRQLQSIKLTLLHDGKEYSSQFDVPADFNARVYEVSVDRRVFIKPPFAELRLNMSGDKLLSADGSRGYYAKTR</sequence>
<keyword evidence="1" id="KW-0732">Signal</keyword>
<evidence type="ECO:0000313" key="3">
    <source>
        <dbReference type="Proteomes" id="UP000501600"/>
    </source>
</evidence>
<feature type="chain" id="PRO_5026223393" evidence="1">
    <location>
        <begin position="24"/>
        <end position="374"/>
    </location>
</feature>
<evidence type="ECO:0000313" key="2">
    <source>
        <dbReference type="EMBL" id="QJB69974.1"/>
    </source>
</evidence>
<dbReference type="RefSeq" id="WP_168820242.1">
    <property type="nucleotide sequence ID" value="NZ_CP051217.1"/>
</dbReference>